<dbReference type="Proteomes" id="UP000318017">
    <property type="component" value="Chromosome"/>
</dbReference>
<evidence type="ECO:0000313" key="2">
    <source>
        <dbReference type="Proteomes" id="UP000318017"/>
    </source>
</evidence>
<sequence length="227" mass="25361">MTLGRKLVDELGLEPSVDTLGRWISHYVAELITRCETEDGEAKESAKQDCFHAILRLWRHRSELPSGKRPFEDMEPIVRAVASLDPEDETPRYFREMRPGKGSNAEESKVESWLELADGLDYSAKLLIGHCLTQAASLATDKSKEWVKDAMNAGRDDGPSEIVIKLVAPEDEFSTEPSLNQRVREQLEGRISRLKAFVNKAGALVEALELQLNSVSTIAEETPQPKS</sequence>
<keyword evidence="2" id="KW-1185">Reference proteome</keyword>
<dbReference type="OrthoDB" id="4166375at2"/>
<evidence type="ECO:0000313" key="1">
    <source>
        <dbReference type="EMBL" id="QDV25964.1"/>
    </source>
</evidence>
<accession>A0A518GBJ7</accession>
<gene>
    <name evidence="1" type="ORF">Q31a_43340</name>
</gene>
<dbReference type="EMBL" id="CP036298">
    <property type="protein sequence ID" value="QDV25964.1"/>
    <property type="molecule type" value="Genomic_DNA"/>
</dbReference>
<proteinExistence type="predicted"/>
<dbReference type="NCBIfam" id="NF041817">
    <property type="entry name" value="Avs3b"/>
    <property type="match status" value="1"/>
</dbReference>
<protein>
    <submittedName>
        <fullName evidence="1">Uncharacterized protein</fullName>
    </submittedName>
</protein>
<organism evidence="1 2">
    <name type="scientific">Aureliella helgolandensis</name>
    <dbReference type="NCBI Taxonomy" id="2527968"/>
    <lineage>
        <taxon>Bacteria</taxon>
        <taxon>Pseudomonadati</taxon>
        <taxon>Planctomycetota</taxon>
        <taxon>Planctomycetia</taxon>
        <taxon>Pirellulales</taxon>
        <taxon>Pirellulaceae</taxon>
        <taxon>Aureliella</taxon>
    </lineage>
</organism>
<reference evidence="1 2" key="1">
    <citation type="submission" date="2019-02" db="EMBL/GenBank/DDBJ databases">
        <title>Deep-cultivation of Planctomycetes and their phenomic and genomic characterization uncovers novel biology.</title>
        <authorList>
            <person name="Wiegand S."/>
            <person name="Jogler M."/>
            <person name="Boedeker C."/>
            <person name="Pinto D."/>
            <person name="Vollmers J."/>
            <person name="Rivas-Marin E."/>
            <person name="Kohn T."/>
            <person name="Peeters S.H."/>
            <person name="Heuer A."/>
            <person name="Rast P."/>
            <person name="Oberbeckmann S."/>
            <person name="Bunk B."/>
            <person name="Jeske O."/>
            <person name="Meyerdierks A."/>
            <person name="Storesund J.E."/>
            <person name="Kallscheuer N."/>
            <person name="Luecker S."/>
            <person name="Lage O.M."/>
            <person name="Pohl T."/>
            <person name="Merkel B.J."/>
            <person name="Hornburger P."/>
            <person name="Mueller R.-W."/>
            <person name="Bruemmer F."/>
            <person name="Labrenz M."/>
            <person name="Spormann A.M."/>
            <person name="Op den Camp H."/>
            <person name="Overmann J."/>
            <person name="Amann R."/>
            <person name="Jetten M.S.M."/>
            <person name="Mascher T."/>
            <person name="Medema M.H."/>
            <person name="Devos D.P."/>
            <person name="Kaster A.-K."/>
            <person name="Ovreas L."/>
            <person name="Rohde M."/>
            <person name="Galperin M.Y."/>
            <person name="Jogler C."/>
        </authorList>
    </citation>
    <scope>NUCLEOTIDE SEQUENCE [LARGE SCALE GENOMIC DNA]</scope>
    <source>
        <strain evidence="1 2">Q31a</strain>
    </source>
</reference>
<dbReference type="KEGG" id="ahel:Q31a_43340"/>
<dbReference type="AlphaFoldDB" id="A0A518GBJ7"/>
<name>A0A518GBJ7_9BACT</name>